<dbReference type="Pfam" id="PF07275">
    <property type="entry name" value="ArdA"/>
    <property type="match status" value="1"/>
</dbReference>
<comment type="caution">
    <text evidence="1">The sequence shown here is derived from an EMBL/GenBank/DDBJ whole genome shotgun (WGS) entry which is preliminary data.</text>
</comment>
<evidence type="ECO:0000313" key="2">
    <source>
        <dbReference type="Proteomes" id="UP000275749"/>
    </source>
</evidence>
<protein>
    <submittedName>
        <fullName evidence="1">Antirestriction protein</fullName>
    </submittedName>
</protein>
<sequence length="184" mass="20725">MTTRTNADTTPRAWIGCLHCHNSGRLVGEWFDAENADEVTLADVHGGAHRVRSGCEELWVMDHENIPVSGEVSPSEAAEWARVLLAVPEHQREALRAWVVSGSYVAEGTGELPSVSDFEERFCGTWGSFRDYAETLAEEIGVTPEDAPEELVRYFNWDAWTRDLEYDYTVVRADAISVFIFRDL</sequence>
<name>A0A3N1ZTB2_9ACTN</name>
<dbReference type="InterPro" id="IPR041893">
    <property type="entry name" value="ArdA_dom3"/>
</dbReference>
<proteinExistence type="predicted"/>
<gene>
    <name evidence="1" type="ORF">EDD41_1297</name>
</gene>
<dbReference type="EMBL" id="RKHG01000001">
    <property type="protein sequence ID" value="ROR54111.1"/>
    <property type="molecule type" value="Genomic_DNA"/>
</dbReference>
<evidence type="ECO:0000313" key="1">
    <source>
        <dbReference type="EMBL" id="ROR54111.1"/>
    </source>
</evidence>
<dbReference type="Proteomes" id="UP000275749">
    <property type="component" value="Unassembled WGS sequence"/>
</dbReference>
<dbReference type="Gene3D" id="1.10.10.1190">
    <property type="entry name" value="Antirestriction protein ArdA, domain 3"/>
    <property type="match status" value="1"/>
</dbReference>
<dbReference type="RefSeq" id="WP_123575323.1">
    <property type="nucleotide sequence ID" value="NZ_RKHG01000001.1"/>
</dbReference>
<reference evidence="1 2" key="1">
    <citation type="submission" date="2018-11" db="EMBL/GenBank/DDBJ databases">
        <title>Sequencing the genomes of 1000 actinobacteria strains.</title>
        <authorList>
            <person name="Klenk H.-P."/>
        </authorList>
    </citation>
    <scope>NUCLEOTIDE SEQUENCE [LARGE SCALE GENOMIC DNA]</scope>
    <source>
        <strain evidence="1 2">DSM 10546</strain>
    </source>
</reference>
<dbReference type="Gene3D" id="3.10.20.480">
    <property type="entry name" value="Antirestriction protein ArdA, domain 1"/>
    <property type="match status" value="1"/>
</dbReference>
<dbReference type="InterPro" id="IPR009899">
    <property type="entry name" value="ArdA"/>
</dbReference>
<accession>A0A3N1ZTB2</accession>
<dbReference type="InterPro" id="IPR041895">
    <property type="entry name" value="ArdA_dom1"/>
</dbReference>
<organism evidence="1 2">
    <name type="scientific">Luteococcus japonicus</name>
    <dbReference type="NCBI Taxonomy" id="33984"/>
    <lineage>
        <taxon>Bacteria</taxon>
        <taxon>Bacillati</taxon>
        <taxon>Actinomycetota</taxon>
        <taxon>Actinomycetes</taxon>
        <taxon>Propionibacteriales</taxon>
        <taxon>Propionibacteriaceae</taxon>
        <taxon>Luteococcus</taxon>
    </lineage>
</organism>
<dbReference type="AlphaFoldDB" id="A0A3N1ZTB2"/>